<proteinExistence type="predicted"/>
<protein>
    <submittedName>
        <fullName evidence="6">Uncharacterized protein</fullName>
    </submittedName>
</protein>
<dbReference type="InterPro" id="IPR002293">
    <property type="entry name" value="AA/rel_permease1"/>
</dbReference>
<evidence type="ECO:0000256" key="5">
    <source>
        <dbReference type="SAM" id="Phobius"/>
    </source>
</evidence>
<dbReference type="InterPro" id="IPR050598">
    <property type="entry name" value="AminoAcid_Transporter"/>
</dbReference>
<evidence type="ECO:0000313" key="7">
    <source>
        <dbReference type="Proteomes" id="UP000828390"/>
    </source>
</evidence>
<dbReference type="GO" id="GO:0015179">
    <property type="term" value="F:L-amino acid transmembrane transporter activity"/>
    <property type="evidence" value="ECO:0007669"/>
    <property type="project" value="TreeGrafter"/>
</dbReference>
<keyword evidence="3 5" id="KW-1133">Transmembrane helix</keyword>
<evidence type="ECO:0000256" key="4">
    <source>
        <dbReference type="ARBA" id="ARBA00023136"/>
    </source>
</evidence>
<dbReference type="AlphaFoldDB" id="A0A9D4NEL9"/>
<dbReference type="OrthoDB" id="5982228at2759"/>
<reference evidence="6" key="2">
    <citation type="submission" date="2020-11" db="EMBL/GenBank/DDBJ databases">
        <authorList>
            <person name="McCartney M.A."/>
            <person name="Auch B."/>
            <person name="Kono T."/>
            <person name="Mallez S."/>
            <person name="Becker A."/>
            <person name="Gohl D.M."/>
            <person name="Silverstein K.A.T."/>
            <person name="Koren S."/>
            <person name="Bechman K.B."/>
            <person name="Herman A."/>
            <person name="Abrahante J.E."/>
            <person name="Garbe J."/>
        </authorList>
    </citation>
    <scope>NUCLEOTIDE SEQUENCE</scope>
    <source>
        <strain evidence="6">Duluth1</strain>
        <tissue evidence="6">Whole animal</tissue>
    </source>
</reference>
<evidence type="ECO:0000256" key="1">
    <source>
        <dbReference type="ARBA" id="ARBA00004141"/>
    </source>
</evidence>
<comment type="subcellular location">
    <subcellularLocation>
        <location evidence="1">Membrane</location>
        <topology evidence="1">Multi-pass membrane protein</topology>
    </subcellularLocation>
</comment>
<accession>A0A9D4NEL9</accession>
<dbReference type="PIRSF" id="PIRSF006060">
    <property type="entry name" value="AA_transporter"/>
    <property type="match status" value="1"/>
</dbReference>
<evidence type="ECO:0000256" key="2">
    <source>
        <dbReference type="ARBA" id="ARBA00022692"/>
    </source>
</evidence>
<dbReference type="PANTHER" id="PTHR11785:SF512">
    <property type="entry name" value="SOBREMESA, ISOFORM B"/>
    <property type="match status" value="1"/>
</dbReference>
<evidence type="ECO:0000256" key="3">
    <source>
        <dbReference type="ARBA" id="ARBA00022989"/>
    </source>
</evidence>
<dbReference type="EMBL" id="JAIWYP010000001">
    <property type="protein sequence ID" value="KAH3891837.1"/>
    <property type="molecule type" value="Genomic_DNA"/>
</dbReference>
<feature type="transmembrane region" description="Helical" evidence="5">
    <location>
        <begin position="276"/>
        <end position="294"/>
    </location>
</feature>
<feature type="transmembrane region" description="Helical" evidence="5">
    <location>
        <begin position="366"/>
        <end position="386"/>
    </location>
</feature>
<dbReference type="Proteomes" id="UP000828390">
    <property type="component" value="Unassembled WGS sequence"/>
</dbReference>
<feature type="transmembrane region" description="Helical" evidence="5">
    <location>
        <begin position="105"/>
        <end position="126"/>
    </location>
</feature>
<feature type="transmembrane region" description="Helical" evidence="5">
    <location>
        <begin position="340"/>
        <end position="360"/>
    </location>
</feature>
<comment type="caution">
    <text evidence="6">The sequence shown here is derived from an EMBL/GenBank/DDBJ whole genome shotgun (WGS) entry which is preliminary data.</text>
</comment>
<keyword evidence="7" id="KW-1185">Reference proteome</keyword>
<gene>
    <name evidence="6" type="ORF">DPMN_015945</name>
</gene>
<feature type="transmembrane region" description="Helical" evidence="5">
    <location>
        <begin position="181"/>
        <end position="203"/>
    </location>
</feature>
<feature type="transmembrane region" description="Helical" evidence="5">
    <location>
        <begin position="300"/>
        <end position="319"/>
    </location>
</feature>
<feature type="transmembrane region" description="Helical" evidence="5">
    <location>
        <begin position="223"/>
        <end position="249"/>
    </location>
</feature>
<name>A0A9D4NEL9_DREPO</name>
<dbReference type="Gene3D" id="1.20.1740.10">
    <property type="entry name" value="Amino acid/polyamine transporter I"/>
    <property type="match status" value="1"/>
</dbReference>
<sequence>MSIIIGLVYAELGVLLPKSGGDYSIIRSGLGDGPAFLFSWTSTVIMNSGGKALQALVFADYLCAFMFGQCNAPNNIRKSIAVVELLLIAITNTISVRYVNCLQSLFALLKIAALVVITAGGIVYLVQGKVDNFNNAFAGTTTDVTSISLAVYSCMWAYAGYTNLNVIVEEVVNPKKNVPRAFIIAIALVTAIYSSTNVAYFAVLTKIEFLAVPAVAFAWGKRVLGAGAMFIPISVMCSVYGASTVGFFVDIRQLFAAARVGHLPEVLSFLHFKSRIPLVALVLNTIFSIILVIPADVDQLLNMLSFIGFVWQALNIITLMKLRYQRRGLPRSNDAFSVPLVVPVLALLIILFMLISPFISNPKIEFVYGAGFVLSGLIVYVPFVVFKLKLPGWDFVTMYSQLFLEVCPTVLHEDI</sequence>
<dbReference type="PANTHER" id="PTHR11785">
    <property type="entry name" value="AMINO ACID TRANSPORTER"/>
    <property type="match status" value="1"/>
</dbReference>
<evidence type="ECO:0000313" key="6">
    <source>
        <dbReference type="EMBL" id="KAH3891837.1"/>
    </source>
</evidence>
<reference evidence="6" key="1">
    <citation type="journal article" date="2019" name="bioRxiv">
        <title>The Genome of the Zebra Mussel, Dreissena polymorpha: A Resource for Invasive Species Research.</title>
        <authorList>
            <person name="McCartney M.A."/>
            <person name="Auch B."/>
            <person name="Kono T."/>
            <person name="Mallez S."/>
            <person name="Zhang Y."/>
            <person name="Obille A."/>
            <person name="Becker A."/>
            <person name="Abrahante J.E."/>
            <person name="Garbe J."/>
            <person name="Badalamenti J.P."/>
            <person name="Herman A."/>
            <person name="Mangelson H."/>
            <person name="Liachko I."/>
            <person name="Sullivan S."/>
            <person name="Sone E.D."/>
            <person name="Koren S."/>
            <person name="Silverstein K.A.T."/>
            <person name="Beckman K.B."/>
            <person name="Gohl D.M."/>
        </authorList>
    </citation>
    <scope>NUCLEOTIDE SEQUENCE</scope>
    <source>
        <strain evidence="6">Duluth1</strain>
        <tissue evidence="6">Whole animal</tissue>
    </source>
</reference>
<keyword evidence="4 5" id="KW-0472">Membrane</keyword>
<dbReference type="Pfam" id="PF13520">
    <property type="entry name" value="AA_permease_2"/>
    <property type="match status" value="1"/>
</dbReference>
<dbReference type="GO" id="GO:0016020">
    <property type="term" value="C:membrane"/>
    <property type="evidence" value="ECO:0007669"/>
    <property type="project" value="UniProtKB-SubCell"/>
</dbReference>
<keyword evidence="2 5" id="KW-0812">Transmembrane</keyword>
<organism evidence="6 7">
    <name type="scientific">Dreissena polymorpha</name>
    <name type="common">Zebra mussel</name>
    <name type="synonym">Mytilus polymorpha</name>
    <dbReference type="NCBI Taxonomy" id="45954"/>
    <lineage>
        <taxon>Eukaryota</taxon>
        <taxon>Metazoa</taxon>
        <taxon>Spiralia</taxon>
        <taxon>Lophotrochozoa</taxon>
        <taxon>Mollusca</taxon>
        <taxon>Bivalvia</taxon>
        <taxon>Autobranchia</taxon>
        <taxon>Heteroconchia</taxon>
        <taxon>Euheterodonta</taxon>
        <taxon>Imparidentia</taxon>
        <taxon>Neoheterodontei</taxon>
        <taxon>Myida</taxon>
        <taxon>Dreissenoidea</taxon>
        <taxon>Dreissenidae</taxon>
        <taxon>Dreissena</taxon>
    </lineage>
</organism>